<dbReference type="AlphaFoldDB" id="A0A212K7L2"/>
<feature type="domain" description="Core-binding (CB)" evidence="7">
    <location>
        <begin position="99"/>
        <end position="180"/>
    </location>
</feature>
<keyword evidence="2" id="KW-0229">DNA integration</keyword>
<dbReference type="GO" id="GO:0006310">
    <property type="term" value="P:DNA recombination"/>
    <property type="evidence" value="ECO:0007669"/>
    <property type="project" value="UniProtKB-KW"/>
</dbReference>
<keyword evidence="3 5" id="KW-0238">DNA-binding</keyword>
<dbReference type="PANTHER" id="PTHR30629">
    <property type="entry name" value="PROPHAGE INTEGRASE"/>
    <property type="match status" value="1"/>
</dbReference>
<name>A0A212K7L2_9PROT</name>
<dbReference type="InterPro" id="IPR044068">
    <property type="entry name" value="CB"/>
</dbReference>
<evidence type="ECO:0000313" key="8">
    <source>
        <dbReference type="EMBL" id="SBW07690.1"/>
    </source>
</evidence>
<dbReference type="InterPro" id="IPR050808">
    <property type="entry name" value="Phage_Integrase"/>
</dbReference>
<dbReference type="SUPFAM" id="SSF56349">
    <property type="entry name" value="DNA breaking-rejoining enzymes"/>
    <property type="match status" value="1"/>
</dbReference>
<dbReference type="Pfam" id="PF22022">
    <property type="entry name" value="Phage_int_M"/>
    <property type="match status" value="1"/>
</dbReference>
<dbReference type="InterPro" id="IPR013762">
    <property type="entry name" value="Integrase-like_cat_sf"/>
</dbReference>
<dbReference type="GO" id="GO:0003677">
    <property type="term" value="F:DNA binding"/>
    <property type="evidence" value="ECO:0007669"/>
    <property type="project" value="UniProtKB-UniRule"/>
</dbReference>
<protein>
    <submittedName>
        <fullName evidence="8">Integrase</fullName>
    </submittedName>
</protein>
<dbReference type="Gene3D" id="1.10.443.10">
    <property type="entry name" value="Intergrase catalytic core"/>
    <property type="match status" value="1"/>
</dbReference>
<evidence type="ECO:0000256" key="2">
    <source>
        <dbReference type="ARBA" id="ARBA00022908"/>
    </source>
</evidence>
<accession>A0A212K7L2</accession>
<evidence type="ECO:0000256" key="3">
    <source>
        <dbReference type="ARBA" id="ARBA00023125"/>
    </source>
</evidence>
<dbReference type="Gene3D" id="1.10.150.130">
    <property type="match status" value="1"/>
</dbReference>
<dbReference type="InterPro" id="IPR025166">
    <property type="entry name" value="Integrase_DNA_bind_dom"/>
</dbReference>
<dbReference type="InterPro" id="IPR053876">
    <property type="entry name" value="Phage_int_M"/>
</dbReference>
<dbReference type="Pfam" id="PF13356">
    <property type="entry name" value="Arm-DNA-bind_3"/>
    <property type="match status" value="1"/>
</dbReference>
<dbReference type="Pfam" id="PF00589">
    <property type="entry name" value="Phage_integrase"/>
    <property type="match status" value="1"/>
</dbReference>
<reference evidence="8" key="1">
    <citation type="submission" date="2016-04" db="EMBL/GenBank/DDBJ databases">
        <authorList>
            <person name="Evans L.H."/>
            <person name="Alamgir A."/>
            <person name="Owens N."/>
            <person name="Weber N.D."/>
            <person name="Virtaneva K."/>
            <person name="Barbian K."/>
            <person name="Babar A."/>
            <person name="Rosenke K."/>
        </authorList>
    </citation>
    <scope>NUCLEOTIDE SEQUENCE</scope>
    <source>
        <strain evidence="8">86</strain>
    </source>
</reference>
<dbReference type="InterPro" id="IPR038488">
    <property type="entry name" value="Integrase_DNA-bd_sf"/>
</dbReference>
<dbReference type="InterPro" id="IPR002104">
    <property type="entry name" value="Integrase_catalytic"/>
</dbReference>
<evidence type="ECO:0000256" key="5">
    <source>
        <dbReference type="PROSITE-ProRule" id="PRU01248"/>
    </source>
</evidence>
<dbReference type="InterPro" id="IPR011010">
    <property type="entry name" value="DNA_brk_join_enz"/>
</dbReference>
<proteinExistence type="inferred from homology"/>
<dbReference type="GO" id="GO:0015074">
    <property type="term" value="P:DNA integration"/>
    <property type="evidence" value="ECO:0007669"/>
    <property type="project" value="UniProtKB-KW"/>
</dbReference>
<dbReference type="EMBL" id="FLUO01000001">
    <property type="protein sequence ID" value="SBW07690.1"/>
    <property type="molecule type" value="Genomic_DNA"/>
</dbReference>
<gene>
    <name evidence="8" type="primary">int</name>
    <name evidence="8" type="ORF">KL86APRO_12273</name>
</gene>
<dbReference type="PROSITE" id="PS51900">
    <property type="entry name" value="CB"/>
    <property type="match status" value="1"/>
</dbReference>
<dbReference type="InterPro" id="IPR010998">
    <property type="entry name" value="Integrase_recombinase_N"/>
</dbReference>
<comment type="similarity">
    <text evidence="1">Belongs to the 'phage' integrase family.</text>
</comment>
<keyword evidence="4" id="KW-0233">DNA recombination</keyword>
<sequence length="404" mass="45217">MASPLTNTAIVNAKPRAKPYKLADGEGLFLFVTPAGGKLWRMKYRFGGKEKLLSFGAYPIVSLADARRRKIDARRLLAEGTDPSAAKREEKIRSAVEALTFATVAEEWFAKWKAPLAKVTVTHTRHRLDRFLFPDLGTCAIREIGPRQVLDALRKVEGDGHAHSARRALQTCGQVFRYAVASGYVDSDPTRDLRGALTAETVTHQASITDPTEVAGLLRAIWDYRGAPTTAIALRLSAMFFVRPGELRHAEWAEVDLDAAEWRIAAAKMKMREKHIVPLARQAVELLQDLRKLTGSGRYLFPSERSTAYPMSENTITAALRRMGYTKDEMCAHGFRSMASTLLNEQGWNRDAIERQLAHAERNSVRAAYNYAEFLPERRKMMQAYANHLDTLRLGSKTPAASED</sequence>
<dbReference type="PANTHER" id="PTHR30629:SF2">
    <property type="entry name" value="PROPHAGE INTEGRASE INTS-RELATED"/>
    <property type="match status" value="1"/>
</dbReference>
<dbReference type="Gene3D" id="3.30.160.390">
    <property type="entry name" value="Integrase, DNA-binding domain"/>
    <property type="match status" value="1"/>
</dbReference>
<organism evidence="8">
    <name type="scientific">uncultured Alphaproteobacteria bacterium</name>
    <dbReference type="NCBI Taxonomy" id="91750"/>
    <lineage>
        <taxon>Bacteria</taxon>
        <taxon>Pseudomonadati</taxon>
        <taxon>Pseudomonadota</taxon>
        <taxon>Alphaproteobacteria</taxon>
        <taxon>environmental samples</taxon>
    </lineage>
</organism>
<evidence type="ECO:0000256" key="1">
    <source>
        <dbReference type="ARBA" id="ARBA00008857"/>
    </source>
</evidence>
<dbReference type="PROSITE" id="PS51898">
    <property type="entry name" value="TYR_RECOMBINASE"/>
    <property type="match status" value="1"/>
</dbReference>
<dbReference type="CDD" id="cd00801">
    <property type="entry name" value="INT_P4_C"/>
    <property type="match status" value="1"/>
</dbReference>
<feature type="domain" description="Tyr recombinase" evidence="6">
    <location>
        <begin position="204"/>
        <end position="383"/>
    </location>
</feature>
<evidence type="ECO:0000256" key="4">
    <source>
        <dbReference type="ARBA" id="ARBA00023172"/>
    </source>
</evidence>
<evidence type="ECO:0000259" key="6">
    <source>
        <dbReference type="PROSITE" id="PS51898"/>
    </source>
</evidence>
<evidence type="ECO:0000259" key="7">
    <source>
        <dbReference type="PROSITE" id="PS51900"/>
    </source>
</evidence>